<dbReference type="InterPro" id="IPR002067">
    <property type="entry name" value="MCP"/>
</dbReference>
<dbReference type="PANTHER" id="PTHR24089">
    <property type="entry name" value="SOLUTE CARRIER FAMILY 25"/>
    <property type="match status" value="1"/>
</dbReference>
<reference evidence="14" key="2">
    <citation type="journal article" date="2014" name="BMC Genomics">
        <title>An improved genome of the model marine alga Ostreococcus tauri unfolds by assessing Illumina de novo assemblies.</title>
        <authorList>
            <person name="Blanc-Mathieu R."/>
            <person name="Verhelst B."/>
            <person name="Derelle E."/>
            <person name="Rombauts S."/>
            <person name="Bouget F.Y."/>
            <person name="Carre I."/>
            <person name="Chateau A."/>
            <person name="Eyre-Walker A."/>
            <person name="Grimsley N."/>
            <person name="Moreau H."/>
            <person name="Piegu B."/>
            <person name="Rivals E."/>
            <person name="Schackwitz W."/>
            <person name="Van de Peer Y."/>
            <person name="Piganeau G."/>
        </authorList>
    </citation>
    <scope>NUCLEOTIDE SEQUENCE</scope>
    <source>
        <strain evidence="14">RCC4221</strain>
    </source>
</reference>
<dbReference type="InParanoid" id="A0A090N300"/>
<feature type="repeat" description="Solcar" evidence="12">
    <location>
        <begin position="121"/>
        <end position="208"/>
    </location>
</feature>
<feature type="repeat" description="Solcar" evidence="12">
    <location>
        <begin position="221"/>
        <end position="314"/>
    </location>
</feature>
<evidence type="ECO:0000256" key="11">
    <source>
        <dbReference type="ARBA" id="ARBA00023136"/>
    </source>
</evidence>
<evidence type="ECO:0000256" key="12">
    <source>
        <dbReference type="PROSITE-ProRule" id="PRU00282"/>
    </source>
</evidence>
<sequence>MPTATTTEASTPPRTAPGLTPMAIATSLLAGGVAGGVSRTAVAPLERLKILQQVSSNGAYNGVVSGMAHMWKTEGMRGLFKGNGANCVRIVPNSAVKFFCYEHMAHGLLELRRTFDQNAEMDVLTRLGGGAGAGIVAMSATYPLDMIRGRLTVQKGGGENYRGIYHAATVIAQREGIGAFYKGWLPSVIGVIPYVGLNFAIYETLKDQTVKFQGLNSAAELSVLSGLVCGGIAGAVGQTVAYPFDVCRRRLQVSGWAQAGVAKGPVYTGMLDCFRKTVAEEGVTALFHGLSANYVKIMPSIAIAFVVYDQLKIILKPEVKITG</sequence>
<dbReference type="FunCoup" id="A0A090N300">
    <property type="interactions" value="1155"/>
</dbReference>
<keyword evidence="16" id="KW-1185">Reference proteome</keyword>
<name>A0A090N300_OSTTA</name>
<dbReference type="OrthoDB" id="270584at2759"/>
<evidence type="ECO:0000256" key="10">
    <source>
        <dbReference type="ARBA" id="ARBA00023128"/>
    </source>
</evidence>
<evidence type="ECO:0000256" key="1">
    <source>
        <dbReference type="ARBA" id="ARBA00004448"/>
    </source>
</evidence>
<organism evidence="14 16">
    <name type="scientific">Ostreococcus tauri</name>
    <name type="common">Marine green alga</name>
    <dbReference type="NCBI Taxonomy" id="70448"/>
    <lineage>
        <taxon>Eukaryota</taxon>
        <taxon>Viridiplantae</taxon>
        <taxon>Chlorophyta</taxon>
        <taxon>Mamiellophyceae</taxon>
        <taxon>Mamiellales</taxon>
        <taxon>Bathycoccaceae</taxon>
        <taxon>Ostreococcus</taxon>
    </lineage>
</organism>
<dbReference type="EMBL" id="KZ155826">
    <property type="protein sequence ID" value="OUS44021.1"/>
    <property type="molecule type" value="Genomic_DNA"/>
</dbReference>
<feature type="repeat" description="Solcar" evidence="12">
    <location>
        <begin position="22"/>
        <end position="107"/>
    </location>
</feature>
<evidence type="ECO:0000256" key="5">
    <source>
        <dbReference type="ARBA" id="ARBA00022723"/>
    </source>
</evidence>
<dbReference type="EMBL" id="CAID01000003">
    <property type="protein sequence ID" value="CEF97253.1"/>
    <property type="molecule type" value="Genomic_DNA"/>
</dbReference>
<dbReference type="Pfam" id="PF00153">
    <property type="entry name" value="Mito_carr"/>
    <property type="match status" value="3"/>
</dbReference>
<keyword evidence="8" id="KW-0106">Calcium</keyword>
<comment type="subcellular location">
    <subcellularLocation>
        <location evidence="1">Mitochondrion inner membrane</location>
        <topology evidence="1">Multi-pass membrane protein</topology>
    </subcellularLocation>
</comment>
<keyword evidence="3 13" id="KW-0813">Transport</keyword>
<dbReference type="GO" id="GO:0046872">
    <property type="term" value="F:metal ion binding"/>
    <property type="evidence" value="ECO:0007669"/>
    <property type="project" value="UniProtKB-KW"/>
</dbReference>
<keyword evidence="10" id="KW-0496">Mitochondrion</keyword>
<evidence type="ECO:0000256" key="7">
    <source>
        <dbReference type="ARBA" id="ARBA00022792"/>
    </source>
</evidence>
<gene>
    <name evidence="15" type="ORF">BE221DRAFT_194161</name>
    <name evidence="14" type="ORF">OT_ostta03g04320</name>
</gene>
<evidence type="ECO:0000256" key="13">
    <source>
        <dbReference type="RuleBase" id="RU000488"/>
    </source>
</evidence>
<reference evidence="15" key="3">
    <citation type="submission" date="2017-04" db="EMBL/GenBank/DDBJ databases">
        <title>Population genomics of picophytoplankton unveils novel chromosome hypervariability.</title>
        <authorList>
            <consortium name="DOE Joint Genome Institute"/>
            <person name="Blanc-Mathieu R."/>
            <person name="Krasovec M."/>
            <person name="Hebrard M."/>
            <person name="Yau S."/>
            <person name="Desgranges E."/>
            <person name="Martin J."/>
            <person name="Schackwitz W."/>
            <person name="Kuo A."/>
            <person name="Salin G."/>
            <person name="Donnadieu C."/>
            <person name="Desdevises Y."/>
            <person name="Sanchez-Ferandin S."/>
            <person name="Moreau H."/>
            <person name="Rivals E."/>
            <person name="Grigoriev I.V."/>
            <person name="Grimsley N."/>
            <person name="Eyre-Walker A."/>
            <person name="Piganeau G."/>
        </authorList>
    </citation>
    <scope>NUCLEOTIDE SEQUENCE [LARGE SCALE GENOMIC DNA]</scope>
    <source>
        <strain evidence="15">RCC 1115</strain>
    </source>
</reference>
<keyword evidence="6" id="KW-0677">Repeat</keyword>
<keyword evidence="11 12" id="KW-0472">Membrane</keyword>
<dbReference type="STRING" id="70448.A0A090N300"/>
<evidence type="ECO:0000256" key="6">
    <source>
        <dbReference type="ARBA" id="ARBA00022737"/>
    </source>
</evidence>
<reference evidence="14 16" key="1">
    <citation type="journal article" date="2006" name="Proc. Natl. Acad. Sci. U.S.A.">
        <title>Genome analysis of the smallest free-living eukaryote Ostreococcus tauri unveils many unique features.</title>
        <authorList>
            <person name="Derelle E."/>
            <person name="Ferraz C."/>
            <person name="Rombauts S."/>
            <person name="Rouze P."/>
            <person name="Worden A.Z."/>
            <person name="Robbens S."/>
            <person name="Partensky F."/>
            <person name="Degroeve S."/>
            <person name="Echeynie S."/>
            <person name="Cooke R."/>
            <person name="Saeys Y."/>
            <person name="Wuyts J."/>
            <person name="Jabbari K."/>
            <person name="Bowler C."/>
            <person name="Panaud O."/>
            <person name="Piegu B."/>
            <person name="Ball S.G."/>
            <person name="Ral J.-P."/>
            <person name="Bouget F.-Y."/>
            <person name="Piganeau G."/>
            <person name="De Baets B."/>
            <person name="Picard A."/>
            <person name="Delseny M."/>
            <person name="Demaille J."/>
            <person name="Van de Peer Y."/>
            <person name="Moreau H."/>
        </authorList>
    </citation>
    <scope>NUCLEOTIDE SEQUENCE [LARGE SCALE GENOMIC DNA]</scope>
    <source>
        <strain evidence="14 16">OTTH0595</strain>
    </source>
</reference>
<keyword evidence="4 12" id="KW-0812">Transmembrane</keyword>
<dbReference type="GO" id="GO:0055085">
    <property type="term" value="P:transmembrane transport"/>
    <property type="evidence" value="ECO:0007669"/>
    <property type="project" value="InterPro"/>
</dbReference>
<evidence type="ECO:0000313" key="16">
    <source>
        <dbReference type="Proteomes" id="UP000009170"/>
    </source>
</evidence>
<protein>
    <submittedName>
        <fullName evidence="15">MC family transporter: aspartate/glutamate</fullName>
    </submittedName>
    <submittedName>
        <fullName evidence="14">Mitochondrial substrate/solute carrier</fullName>
    </submittedName>
</protein>
<evidence type="ECO:0000256" key="9">
    <source>
        <dbReference type="ARBA" id="ARBA00022989"/>
    </source>
</evidence>
<comment type="similarity">
    <text evidence="2 13">Belongs to the mitochondrial carrier (TC 2.A.29) family.</text>
</comment>
<dbReference type="GO" id="GO:0005743">
    <property type="term" value="C:mitochondrial inner membrane"/>
    <property type="evidence" value="ECO:0007669"/>
    <property type="project" value="UniProtKB-SubCell"/>
</dbReference>
<accession>A0A1Y5I3J2</accession>
<evidence type="ECO:0000256" key="2">
    <source>
        <dbReference type="ARBA" id="ARBA00006375"/>
    </source>
</evidence>
<dbReference type="PROSITE" id="PS50920">
    <property type="entry name" value="SOLCAR"/>
    <property type="match status" value="3"/>
</dbReference>
<dbReference type="SUPFAM" id="SSF103506">
    <property type="entry name" value="Mitochondrial carrier"/>
    <property type="match status" value="1"/>
</dbReference>
<evidence type="ECO:0000313" key="14">
    <source>
        <dbReference type="EMBL" id="CEF97253.1"/>
    </source>
</evidence>
<keyword evidence="5" id="KW-0479">Metal-binding</keyword>
<dbReference type="PRINTS" id="PR00926">
    <property type="entry name" value="MITOCARRIER"/>
</dbReference>
<dbReference type="AlphaFoldDB" id="A0A090N300"/>
<accession>A0A090N300</accession>
<keyword evidence="9" id="KW-1133">Transmembrane helix</keyword>
<dbReference type="InterPro" id="IPR023395">
    <property type="entry name" value="MCP_dom_sf"/>
</dbReference>
<dbReference type="FunFam" id="1.50.40.10:FF:000016">
    <property type="entry name" value="Solute carrier family 25 member 23"/>
    <property type="match status" value="1"/>
</dbReference>
<accession>A0A454XWU7</accession>
<evidence type="ECO:0000256" key="4">
    <source>
        <dbReference type="ARBA" id="ARBA00022692"/>
    </source>
</evidence>
<evidence type="ECO:0000256" key="3">
    <source>
        <dbReference type="ARBA" id="ARBA00022448"/>
    </source>
</evidence>
<keyword evidence="7" id="KW-0999">Mitochondrion inner membrane</keyword>
<dbReference type="Proteomes" id="UP000009170">
    <property type="component" value="Unassembled WGS sequence"/>
</dbReference>
<dbReference type="InterPro" id="IPR018108">
    <property type="entry name" value="MCP_transmembrane"/>
</dbReference>
<evidence type="ECO:0000313" key="15">
    <source>
        <dbReference type="EMBL" id="OUS44021.1"/>
    </source>
</evidence>
<dbReference type="Proteomes" id="UP000195557">
    <property type="component" value="Unassembled WGS sequence"/>
</dbReference>
<dbReference type="Gene3D" id="1.50.40.10">
    <property type="entry name" value="Mitochondrial carrier domain"/>
    <property type="match status" value="1"/>
</dbReference>
<proteinExistence type="inferred from homology"/>
<evidence type="ECO:0000256" key="8">
    <source>
        <dbReference type="ARBA" id="ARBA00022837"/>
    </source>
</evidence>